<dbReference type="Pfam" id="PF00333">
    <property type="entry name" value="Ribosomal_S5"/>
    <property type="match status" value="1"/>
</dbReference>
<proteinExistence type="inferred from homology"/>
<dbReference type="Gene3D" id="3.30.160.20">
    <property type="match status" value="1"/>
</dbReference>
<evidence type="ECO:0000313" key="8">
    <source>
        <dbReference type="EMBL" id="KJE92299.1"/>
    </source>
</evidence>
<dbReference type="InterPro" id="IPR000851">
    <property type="entry name" value="Ribosomal_uS5"/>
</dbReference>
<dbReference type="RefSeq" id="XP_004364139.1">
    <property type="nucleotide sequence ID" value="XM_004364082.2"/>
</dbReference>
<keyword evidence="9" id="KW-1185">Reference proteome</keyword>
<dbReference type="SUPFAM" id="SSF54768">
    <property type="entry name" value="dsRNA-binding domain-like"/>
    <property type="match status" value="1"/>
</dbReference>
<protein>
    <recommendedName>
        <fullName evidence="7">S5 DRBM domain-containing protein</fullName>
    </recommendedName>
</protein>
<dbReference type="PROSITE" id="PS50881">
    <property type="entry name" value="S5_DSRBD"/>
    <property type="match status" value="1"/>
</dbReference>
<dbReference type="InterPro" id="IPR020568">
    <property type="entry name" value="Ribosomal_Su5_D2-typ_SF"/>
</dbReference>
<evidence type="ECO:0000313" key="9">
    <source>
        <dbReference type="Proteomes" id="UP000008743"/>
    </source>
</evidence>
<feature type="domain" description="S5 DRBM" evidence="7">
    <location>
        <begin position="257"/>
        <end position="320"/>
    </location>
</feature>
<gene>
    <name evidence="8" type="ORF">CAOG_003300</name>
</gene>
<feature type="region of interest" description="Disordered" evidence="6">
    <location>
        <begin position="47"/>
        <end position="67"/>
    </location>
</feature>
<feature type="region of interest" description="Disordered" evidence="6">
    <location>
        <begin position="80"/>
        <end position="103"/>
    </location>
</feature>
<dbReference type="eggNOG" id="KOG2646">
    <property type="taxonomic scope" value="Eukaryota"/>
</dbReference>
<evidence type="ECO:0000256" key="5">
    <source>
        <dbReference type="RuleBase" id="RU003823"/>
    </source>
</evidence>
<keyword evidence="2 4" id="KW-0689">Ribosomal protein</keyword>
<dbReference type="InterPro" id="IPR014721">
    <property type="entry name" value="Ribsml_uS5_D2-typ_fold_subgr"/>
</dbReference>
<reference evidence="9" key="1">
    <citation type="submission" date="2011-02" db="EMBL/GenBank/DDBJ databases">
        <title>The Genome Sequence of Capsaspora owczarzaki ATCC 30864.</title>
        <authorList>
            <person name="Russ C."/>
            <person name="Cuomo C."/>
            <person name="Burger G."/>
            <person name="Gray M.W."/>
            <person name="Holland P.W.H."/>
            <person name="King N."/>
            <person name="Lang F.B.F."/>
            <person name="Roger A.J."/>
            <person name="Ruiz-Trillo I."/>
            <person name="Young S.K."/>
            <person name="Zeng Q."/>
            <person name="Gargeya S."/>
            <person name="Alvarado L."/>
            <person name="Berlin A."/>
            <person name="Chapman S.B."/>
            <person name="Chen Z."/>
            <person name="Freedman E."/>
            <person name="Gellesch M."/>
            <person name="Goldberg J."/>
            <person name="Griggs A."/>
            <person name="Gujja S."/>
            <person name="Heilman E."/>
            <person name="Heiman D."/>
            <person name="Howarth C."/>
            <person name="Mehta T."/>
            <person name="Neiman D."/>
            <person name="Pearson M."/>
            <person name="Roberts A."/>
            <person name="Saif S."/>
            <person name="Shea T."/>
            <person name="Shenoy N."/>
            <person name="Sisk P."/>
            <person name="Stolte C."/>
            <person name="Sykes S."/>
            <person name="White J."/>
            <person name="Yandava C."/>
            <person name="Haas B."/>
            <person name="Nusbaum C."/>
            <person name="Birren B."/>
        </authorList>
    </citation>
    <scope>NUCLEOTIDE SEQUENCE</scope>
    <source>
        <strain evidence="9">ATCC 30864</strain>
    </source>
</reference>
<dbReference type="Pfam" id="PF03719">
    <property type="entry name" value="Ribosomal_S5_C"/>
    <property type="match status" value="1"/>
</dbReference>
<comment type="similarity">
    <text evidence="1 5">Belongs to the universal ribosomal protein uS5 family.</text>
</comment>
<evidence type="ECO:0000256" key="6">
    <source>
        <dbReference type="SAM" id="MobiDB-lite"/>
    </source>
</evidence>
<evidence type="ECO:0000256" key="1">
    <source>
        <dbReference type="ARBA" id="ARBA00008945"/>
    </source>
</evidence>
<organism evidence="8 9">
    <name type="scientific">Capsaspora owczarzaki (strain ATCC 30864)</name>
    <dbReference type="NCBI Taxonomy" id="595528"/>
    <lineage>
        <taxon>Eukaryota</taxon>
        <taxon>Filasterea</taxon>
        <taxon>Capsaspora</taxon>
    </lineage>
</organism>
<dbReference type="EMBL" id="KE346363">
    <property type="protein sequence ID" value="KJE92299.1"/>
    <property type="molecule type" value="Genomic_DNA"/>
</dbReference>
<keyword evidence="3 4" id="KW-0687">Ribonucleoprotein</keyword>
<dbReference type="OrthoDB" id="309483at2759"/>
<dbReference type="GO" id="GO:0006412">
    <property type="term" value="P:translation"/>
    <property type="evidence" value="ECO:0007669"/>
    <property type="project" value="InterPro"/>
</dbReference>
<dbReference type="STRING" id="595528.A0A0D2X2C1"/>
<dbReference type="AlphaFoldDB" id="A0A0D2X2C1"/>
<dbReference type="SUPFAM" id="SSF54211">
    <property type="entry name" value="Ribosomal protein S5 domain 2-like"/>
    <property type="match status" value="1"/>
</dbReference>
<name>A0A0D2X2C1_CAPO3</name>
<sequence length="424" mass="46645">MLVGLPPRLVLLSSGRSLWTCAAGSVAHAGSTTGPSAAAAAAAAATTSAAGAQQSSQVRDTLPGPRRSYRPVVRAAYKGGLQAPGLEGQTARRPTKREWGQAASTLSRKQQIALWNKQDAATPLEQRNRRLTDRIERNVVFRPSQQVVEEIVRDHLEEQSQAREPDDEPKSRSELLPNLKFLRQLRNLPDSARGTSSLAGSGLEDLQIDLKALEDKAMPTDEEAHARRIEAAADIYHPTNPLSIRTKAMVHVISRGFQVRLVEVKRVSTMLRTGRRHMMQALALVGNGRGVIGFGMSKDAVAQQAVHKAIIQACHNLYPIPRFNMHTIYHPMENKEGRSLVKMWPAPQGHGLVCHGVIRMIAELAGISDLTATVINSKRNYHNIVRATVFSLYSQQTARDVALKHGKNLLEMKRIPALTRPDFL</sequence>
<dbReference type="InterPro" id="IPR013810">
    <property type="entry name" value="Ribosomal_uS5_N"/>
</dbReference>
<dbReference type="GO" id="GO:0003723">
    <property type="term" value="F:RNA binding"/>
    <property type="evidence" value="ECO:0007669"/>
    <property type="project" value="InterPro"/>
</dbReference>
<accession>A0A0D2X2C1</accession>
<dbReference type="FunFam" id="3.30.230.10:FF:000002">
    <property type="entry name" value="30S ribosomal protein S5"/>
    <property type="match status" value="1"/>
</dbReference>
<dbReference type="PANTHER" id="PTHR48277:SF1">
    <property type="entry name" value="MITOCHONDRIAL RIBOSOMAL PROTEIN S5"/>
    <property type="match status" value="1"/>
</dbReference>
<dbReference type="GO" id="GO:0005840">
    <property type="term" value="C:ribosome"/>
    <property type="evidence" value="ECO:0007669"/>
    <property type="project" value="UniProtKB-KW"/>
</dbReference>
<dbReference type="InParanoid" id="A0A0D2X2C1"/>
<dbReference type="Gene3D" id="3.30.230.10">
    <property type="match status" value="1"/>
</dbReference>
<dbReference type="PhylomeDB" id="A0A0D2X2C1"/>
<evidence type="ECO:0000256" key="2">
    <source>
        <dbReference type="ARBA" id="ARBA00022980"/>
    </source>
</evidence>
<dbReference type="GO" id="GO:0003735">
    <property type="term" value="F:structural constituent of ribosome"/>
    <property type="evidence" value="ECO:0007669"/>
    <property type="project" value="UniProtKB-UniRule"/>
</dbReference>
<dbReference type="GO" id="GO:0005737">
    <property type="term" value="C:cytoplasm"/>
    <property type="evidence" value="ECO:0007669"/>
    <property type="project" value="UniProtKB-ARBA"/>
</dbReference>
<evidence type="ECO:0000259" key="7">
    <source>
        <dbReference type="PROSITE" id="PS50881"/>
    </source>
</evidence>
<dbReference type="Proteomes" id="UP000008743">
    <property type="component" value="Unassembled WGS sequence"/>
</dbReference>
<feature type="compositionally biased region" description="Low complexity" evidence="6">
    <location>
        <begin position="47"/>
        <end position="57"/>
    </location>
</feature>
<dbReference type="GO" id="GO:1990904">
    <property type="term" value="C:ribonucleoprotein complex"/>
    <property type="evidence" value="ECO:0007669"/>
    <property type="project" value="UniProtKB-UniRule"/>
</dbReference>
<dbReference type="InterPro" id="IPR005324">
    <property type="entry name" value="Ribosomal_uS5_C"/>
</dbReference>
<evidence type="ECO:0000256" key="4">
    <source>
        <dbReference type="PROSITE-ProRule" id="PRU00268"/>
    </source>
</evidence>
<evidence type="ECO:0000256" key="3">
    <source>
        <dbReference type="ARBA" id="ARBA00023274"/>
    </source>
</evidence>
<dbReference type="PANTHER" id="PTHR48277">
    <property type="entry name" value="MITOCHONDRIAL RIBOSOMAL PROTEIN S5"/>
    <property type="match status" value="1"/>
</dbReference>